<dbReference type="Proteomes" id="UP000000763">
    <property type="component" value="Chromosome 8"/>
</dbReference>
<reference evidence="2" key="1">
    <citation type="journal article" date="2005" name="Nature">
        <title>The map-based sequence of the rice genome.</title>
        <authorList>
            <consortium name="International rice genome sequencing project (IRGSP)"/>
            <person name="Matsumoto T."/>
            <person name="Wu J."/>
            <person name="Kanamori H."/>
            <person name="Katayose Y."/>
            <person name="Fujisawa M."/>
            <person name="Namiki N."/>
            <person name="Mizuno H."/>
            <person name="Yamamoto K."/>
            <person name="Antonio B.A."/>
            <person name="Baba T."/>
            <person name="Sakata K."/>
            <person name="Nagamura Y."/>
            <person name="Aoki H."/>
            <person name="Arikawa K."/>
            <person name="Arita K."/>
            <person name="Bito T."/>
            <person name="Chiden Y."/>
            <person name="Fujitsuka N."/>
            <person name="Fukunaka R."/>
            <person name="Hamada M."/>
            <person name="Harada C."/>
            <person name="Hayashi A."/>
            <person name="Hijishita S."/>
            <person name="Honda M."/>
            <person name="Hosokawa S."/>
            <person name="Ichikawa Y."/>
            <person name="Idonuma A."/>
            <person name="Iijima M."/>
            <person name="Ikeda M."/>
            <person name="Ikeno M."/>
            <person name="Ito K."/>
            <person name="Ito S."/>
            <person name="Ito T."/>
            <person name="Ito Y."/>
            <person name="Ito Y."/>
            <person name="Iwabuchi A."/>
            <person name="Kamiya K."/>
            <person name="Karasawa W."/>
            <person name="Kurita K."/>
            <person name="Katagiri S."/>
            <person name="Kikuta A."/>
            <person name="Kobayashi H."/>
            <person name="Kobayashi N."/>
            <person name="Machita K."/>
            <person name="Maehara T."/>
            <person name="Masukawa M."/>
            <person name="Mizubayashi T."/>
            <person name="Mukai Y."/>
            <person name="Nagasaki H."/>
            <person name="Nagata Y."/>
            <person name="Naito S."/>
            <person name="Nakashima M."/>
            <person name="Nakama Y."/>
            <person name="Nakamichi Y."/>
            <person name="Nakamura M."/>
            <person name="Meguro A."/>
            <person name="Negishi M."/>
            <person name="Ohta I."/>
            <person name="Ohta T."/>
            <person name="Okamoto M."/>
            <person name="Ono N."/>
            <person name="Saji S."/>
            <person name="Sakaguchi M."/>
            <person name="Sakai K."/>
            <person name="Shibata M."/>
            <person name="Shimokawa T."/>
            <person name="Song J."/>
            <person name="Takazaki Y."/>
            <person name="Terasawa K."/>
            <person name="Tsugane M."/>
            <person name="Tsuji K."/>
            <person name="Ueda S."/>
            <person name="Waki K."/>
            <person name="Yamagata H."/>
            <person name="Yamamoto M."/>
            <person name="Yamamoto S."/>
            <person name="Yamane H."/>
            <person name="Yoshiki S."/>
            <person name="Yoshihara R."/>
            <person name="Yukawa K."/>
            <person name="Zhong H."/>
            <person name="Yano M."/>
            <person name="Yuan Q."/>
            <person name="Ouyang S."/>
            <person name="Liu J."/>
            <person name="Jones K.M."/>
            <person name="Gansberger K."/>
            <person name="Moffat K."/>
            <person name="Hill J."/>
            <person name="Bera J."/>
            <person name="Fadrosh D."/>
            <person name="Jin S."/>
            <person name="Johri S."/>
            <person name="Kim M."/>
            <person name="Overton L."/>
            <person name="Reardon M."/>
            <person name="Tsitrin T."/>
            <person name="Vuong H."/>
            <person name="Weaver B."/>
            <person name="Ciecko A."/>
            <person name="Tallon L."/>
            <person name="Jackson J."/>
            <person name="Pai G."/>
            <person name="Aken S.V."/>
            <person name="Utterback T."/>
            <person name="Reidmuller S."/>
            <person name="Feldblyum T."/>
            <person name="Hsiao J."/>
            <person name="Zismann V."/>
            <person name="Iobst S."/>
            <person name="de Vazeille A.R."/>
            <person name="Buell C.R."/>
            <person name="Ying K."/>
            <person name="Li Y."/>
            <person name="Lu T."/>
            <person name="Huang Y."/>
            <person name="Zhao Q."/>
            <person name="Feng Q."/>
            <person name="Zhang L."/>
            <person name="Zhu J."/>
            <person name="Weng Q."/>
            <person name="Mu J."/>
            <person name="Lu Y."/>
            <person name="Fan D."/>
            <person name="Liu Y."/>
            <person name="Guan J."/>
            <person name="Zhang Y."/>
            <person name="Yu S."/>
            <person name="Liu X."/>
            <person name="Zhang Y."/>
            <person name="Hong G."/>
            <person name="Han B."/>
            <person name="Choisne N."/>
            <person name="Demange N."/>
            <person name="Orjeda G."/>
            <person name="Samain S."/>
            <person name="Cattolico L."/>
            <person name="Pelletier E."/>
            <person name="Couloux A."/>
            <person name="Segurens B."/>
            <person name="Wincker P."/>
            <person name="D'Hont A."/>
            <person name="Scarpelli C."/>
            <person name="Weissenbach J."/>
            <person name="Salanoubat M."/>
            <person name="Quetier F."/>
            <person name="Yu Y."/>
            <person name="Kim H.R."/>
            <person name="Rambo T."/>
            <person name="Currie J."/>
            <person name="Collura K."/>
            <person name="Luo M."/>
            <person name="Yang T."/>
            <person name="Ammiraju J.S.S."/>
            <person name="Engler F."/>
            <person name="Soderlund C."/>
            <person name="Wing R.A."/>
            <person name="Palmer L.E."/>
            <person name="de la Bastide M."/>
            <person name="Spiegel L."/>
            <person name="Nascimento L."/>
            <person name="Zutavern T."/>
            <person name="O'Shaughnessy A."/>
            <person name="Dike S."/>
            <person name="Dedhia N."/>
            <person name="Preston R."/>
            <person name="Balija V."/>
            <person name="McCombie W.R."/>
            <person name="Chow T."/>
            <person name="Chen H."/>
            <person name="Chung M."/>
            <person name="Chen C."/>
            <person name="Shaw J."/>
            <person name="Wu H."/>
            <person name="Hsiao K."/>
            <person name="Chao Y."/>
            <person name="Chu M."/>
            <person name="Cheng C."/>
            <person name="Hour A."/>
            <person name="Lee P."/>
            <person name="Lin S."/>
            <person name="Lin Y."/>
            <person name="Liou J."/>
            <person name="Liu S."/>
            <person name="Hsing Y."/>
            <person name="Raghuvanshi S."/>
            <person name="Mohanty A."/>
            <person name="Bharti A.K."/>
            <person name="Gaur A."/>
            <person name="Gupta V."/>
            <person name="Kumar D."/>
            <person name="Ravi V."/>
            <person name="Vij S."/>
            <person name="Kapur A."/>
            <person name="Khurana P."/>
            <person name="Khurana P."/>
            <person name="Khurana J.P."/>
            <person name="Tyagi A.K."/>
            <person name="Gaikwad K."/>
            <person name="Singh A."/>
            <person name="Dalal V."/>
            <person name="Srivastava S."/>
            <person name="Dixit A."/>
            <person name="Pal A.K."/>
            <person name="Ghazi I.A."/>
            <person name="Yadav M."/>
            <person name="Pandit A."/>
            <person name="Bhargava A."/>
            <person name="Sureshbabu K."/>
            <person name="Batra K."/>
            <person name="Sharma T.R."/>
            <person name="Mohapatra T."/>
            <person name="Singh N.K."/>
            <person name="Messing J."/>
            <person name="Nelson A.B."/>
            <person name="Fuks G."/>
            <person name="Kavchok S."/>
            <person name="Keizer G."/>
            <person name="Linton E."/>
            <person name="Llaca V."/>
            <person name="Song R."/>
            <person name="Tanyolac B."/>
            <person name="Young S."/>
            <person name="Ho-Il K."/>
            <person name="Hahn J.H."/>
            <person name="Sangsakoo G."/>
            <person name="Vanavichit A."/>
            <person name="de Mattos Luiz.A.T."/>
            <person name="Zimmer P.D."/>
            <person name="Malone G."/>
            <person name="Dellagostin O."/>
            <person name="de Oliveira A.C."/>
            <person name="Bevan M."/>
            <person name="Bancroft I."/>
            <person name="Minx P."/>
            <person name="Cordum H."/>
            <person name="Wilson R."/>
            <person name="Cheng Z."/>
            <person name="Jin W."/>
            <person name="Jiang J."/>
            <person name="Leong S.A."/>
            <person name="Iwama H."/>
            <person name="Gojobori T."/>
            <person name="Itoh T."/>
            <person name="Niimura Y."/>
            <person name="Fujii Y."/>
            <person name="Habara T."/>
            <person name="Sakai H."/>
            <person name="Sato Y."/>
            <person name="Wilson G."/>
            <person name="Kumar K."/>
            <person name="McCouch S."/>
            <person name="Juretic N."/>
            <person name="Hoen D."/>
            <person name="Wright S."/>
            <person name="Bruskiewich R."/>
            <person name="Bureau T."/>
            <person name="Miyao A."/>
            <person name="Hirochika H."/>
            <person name="Nishikawa T."/>
            <person name="Kadowaki K."/>
            <person name="Sugiura M."/>
            <person name="Burr B."/>
            <person name="Sasaki T."/>
        </authorList>
    </citation>
    <scope>NUCLEOTIDE SEQUENCE [LARGE SCALE GENOMIC DNA]</scope>
    <source>
        <strain evidence="2">cv. Nipponbare</strain>
    </source>
</reference>
<evidence type="ECO:0000313" key="1">
    <source>
        <dbReference type="EMBL" id="BAD03846.1"/>
    </source>
</evidence>
<organism evidence="1 2">
    <name type="scientific">Oryza sativa subsp. japonica</name>
    <name type="common">Rice</name>
    <dbReference type="NCBI Taxonomy" id="39947"/>
    <lineage>
        <taxon>Eukaryota</taxon>
        <taxon>Viridiplantae</taxon>
        <taxon>Streptophyta</taxon>
        <taxon>Embryophyta</taxon>
        <taxon>Tracheophyta</taxon>
        <taxon>Spermatophyta</taxon>
        <taxon>Magnoliopsida</taxon>
        <taxon>Liliopsida</taxon>
        <taxon>Poales</taxon>
        <taxon>Poaceae</taxon>
        <taxon>BOP clade</taxon>
        <taxon>Oryzoideae</taxon>
        <taxon>Oryzeae</taxon>
        <taxon>Oryzinae</taxon>
        <taxon>Oryza</taxon>
        <taxon>Oryza sativa</taxon>
    </lineage>
</organism>
<sequence>MMTVCGPKEALGLLAAKGVHMTRLGDGGEEDSLLLKPQILDVVNQRSSTGEHRWGVVSYHLSYGSVDAISST</sequence>
<dbReference type="EMBL" id="AP005726">
    <property type="protein sequence ID" value="BAD03846.1"/>
    <property type="molecule type" value="Genomic_DNA"/>
</dbReference>
<reference evidence="2" key="2">
    <citation type="journal article" date="2008" name="Nucleic Acids Res.">
        <title>The rice annotation project database (RAP-DB): 2008 update.</title>
        <authorList>
            <consortium name="The rice annotation project (RAP)"/>
        </authorList>
    </citation>
    <scope>GENOME REANNOTATION</scope>
    <source>
        <strain evidence="2">cv. Nipponbare</strain>
    </source>
</reference>
<proteinExistence type="predicted"/>
<accession>Q6YX57</accession>
<gene>
    <name evidence="1" type="primary">OSJNBa0028A18.30</name>
</gene>
<name>Q6YX57_ORYSJ</name>
<evidence type="ECO:0000313" key="2">
    <source>
        <dbReference type="Proteomes" id="UP000000763"/>
    </source>
</evidence>
<protein>
    <submittedName>
        <fullName evidence="1">Uncharacterized protein</fullName>
    </submittedName>
</protein>
<dbReference type="AlphaFoldDB" id="Q6YX57"/>